<organism evidence="2 3">
    <name type="scientific">Paraglomus brasilianum</name>
    <dbReference type="NCBI Taxonomy" id="144538"/>
    <lineage>
        <taxon>Eukaryota</taxon>
        <taxon>Fungi</taxon>
        <taxon>Fungi incertae sedis</taxon>
        <taxon>Mucoromycota</taxon>
        <taxon>Glomeromycotina</taxon>
        <taxon>Glomeromycetes</taxon>
        <taxon>Paraglomerales</taxon>
        <taxon>Paraglomeraceae</taxon>
        <taxon>Paraglomus</taxon>
    </lineage>
</organism>
<name>A0A9N8YZ81_9GLOM</name>
<dbReference type="EMBL" id="CAJVPI010000019">
    <property type="protein sequence ID" value="CAG8457554.1"/>
    <property type="molecule type" value="Genomic_DNA"/>
</dbReference>
<feature type="compositionally biased region" description="Polar residues" evidence="1">
    <location>
        <begin position="221"/>
        <end position="232"/>
    </location>
</feature>
<comment type="caution">
    <text evidence="2">The sequence shown here is derived from an EMBL/GenBank/DDBJ whole genome shotgun (WGS) entry which is preliminary data.</text>
</comment>
<proteinExistence type="predicted"/>
<evidence type="ECO:0000313" key="2">
    <source>
        <dbReference type="EMBL" id="CAG8457554.1"/>
    </source>
</evidence>
<protein>
    <submittedName>
        <fullName evidence="2">10705_t:CDS:1</fullName>
    </submittedName>
</protein>
<feature type="compositionally biased region" description="Polar residues" evidence="1">
    <location>
        <begin position="268"/>
        <end position="285"/>
    </location>
</feature>
<keyword evidence="3" id="KW-1185">Reference proteome</keyword>
<dbReference type="AlphaFoldDB" id="A0A9N8YZ81"/>
<feature type="region of interest" description="Disordered" evidence="1">
    <location>
        <begin position="184"/>
        <end position="285"/>
    </location>
</feature>
<accession>A0A9N8YZ81</accession>
<evidence type="ECO:0000313" key="3">
    <source>
        <dbReference type="Proteomes" id="UP000789739"/>
    </source>
</evidence>
<dbReference type="Proteomes" id="UP000789739">
    <property type="component" value="Unassembled WGS sequence"/>
</dbReference>
<evidence type="ECO:0000256" key="1">
    <source>
        <dbReference type="SAM" id="MobiDB-lite"/>
    </source>
</evidence>
<feature type="compositionally biased region" description="Basic residues" evidence="1">
    <location>
        <begin position="246"/>
        <end position="256"/>
    </location>
</feature>
<sequence length="352" mass="39407">MEFVALSEKEMNVVEHFRELLTNKAADSVEEELRPTVINEIMTHVRKLKDGVDEVITRVESSETEVETSSGITYANIHAWSVNPPIEEDPETFQESAKFQTEADVIIEYDGTAPEEISAVSLTSENVQQVQTVEIMETAMTNAIIHEPTDNSHEASVPIDTVVLTDRYTVNFSTVVQPLNEHNLFASRPEEPQTTTAPASTVEEPIRAPINGNEQEDASHDAQSQTQPNALPQQPVDGRPGDQGRRHSHHQRKRPSRLQSQRGDRHYNTQPLSPSSHSNSNQLQGQGNFSQQVVYPGVNRNSKMDRVHAKMVDIEMVDIEKVDIVARDAEIQHEVEITMKPAQMLEIGVVNK</sequence>
<gene>
    <name evidence="2" type="ORF">PBRASI_LOCUS399</name>
</gene>
<reference evidence="2" key="1">
    <citation type="submission" date="2021-06" db="EMBL/GenBank/DDBJ databases">
        <authorList>
            <person name="Kallberg Y."/>
            <person name="Tangrot J."/>
            <person name="Rosling A."/>
        </authorList>
    </citation>
    <scope>NUCLEOTIDE SEQUENCE</scope>
    <source>
        <strain evidence="2">BR232B</strain>
    </source>
</reference>